<feature type="transmembrane region" description="Helical" evidence="8">
    <location>
        <begin position="17"/>
        <end position="36"/>
    </location>
</feature>
<dbReference type="RefSeq" id="WP_086534958.1">
    <property type="nucleotide sequence ID" value="NZ_NGFO01000008.1"/>
</dbReference>
<dbReference type="GO" id="GO:0005886">
    <property type="term" value="C:plasma membrane"/>
    <property type="evidence" value="ECO:0007669"/>
    <property type="project" value="UniProtKB-SubCell"/>
</dbReference>
<keyword evidence="6 8" id="KW-1133">Transmembrane helix</keyword>
<evidence type="ECO:0000256" key="2">
    <source>
        <dbReference type="ARBA" id="ARBA00022448"/>
    </source>
</evidence>
<dbReference type="AlphaFoldDB" id="A0A243QBP4"/>
<evidence type="ECO:0000313" key="12">
    <source>
        <dbReference type="Proteomes" id="UP000194632"/>
    </source>
</evidence>
<dbReference type="PROSITE" id="PS50893">
    <property type="entry name" value="ABC_TRANSPORTER_2"/>
    <property type="match status" value="1"/>
</dbReference>
<dbReference type="InterPro" id="IPR050835">
    <property type="entry name" value="ABC_transporter_sub-D"/>
</dbReference>
<evidence type="ECO:0000313" key="11">
    <source>
        <dbReference type="EMBL" id="OUC79161.1"/>
    </source>
</evidence>
<dbReference type="InterPro" id="IPR011527">
    <property type="entry name" value="ABC1_TM_dom"/>
</dbReference>
<dbReference type="Gene3D" id="1.20.1560.10">
    <property type="entry name" value="ABC transporter type 1, transmembrane domain"/>
    <property type="match status" value="1"/>
</dbReference>
<dbReference type="PROSITE" id="PS50929">
    <property type="entry name" value="ABC_TM1F"/>
    <property type="match status" value="1"/>
</dbReference>
<evidence type="ECO:0000259" key="10">
    <source>
        <dbReference type="PROSITE" id="PS50929"/>
    </source>
</evidence>
<evidence type="ECO:0000256" key="6">
    <source>
        <dbReference type="ARBA" id="ARBA00022989"/>
    </source>
</evidence>
<dbReference type="GO" id="GO:0140359">
    <property type="term" value="F:ABC-type transporter activity"/>
    <property type="evidence" value="ECO:0007669"/>
    <property type="project" value="InterPro"/>
</dbReference>
<dbReference type="InterPro" id="IPR003593">
    <property type="entry name" value="AAA+_ATPase"/>
</dbReference>
<sequence>MEYSIDWGNEVWASLKWLAIAFAISAAAILVIGYLLSRFSRWGTPLWRVIGGFFTGRDTRVKAWGLVVALTLLSLLGVRLSVLFSYWSNDLYTSLQTAAEGIAAGGPQGAEMLQIGEDAFWHSMAIFGILAAVHVVRTMVEIYVGAAFDIRLRYWLTEGATADWMAGRAFYRNRFVDLSAGLLRRRRFGRSKAEPSRRAADIHPGVDNPDQRIEADITNLASVGSSLFWGGGGVSTNGVLPACASIVSFSIVLWDLSGPVTLFGVEIPRMMMWLVLVYVLVASVVAFAIGRPLIRLNFWRERLTANFRYALVRVRDGAENVAFYSGERVEHNNLMTRFRAVVKNFWQIIHVQLAFVGWNFGASQLAAVFPYLVQAPRFFDGQIKLGDMTQTASAFGEMHDALSFFRNAYDDFTALRASIIRLDGLADADSRSREMPEVTTVDRERAVALSDIDVKTPSGDDLISALNLSLAPGAALVIKGRSGSGKTTLLRGLAGLWPFIDGEFARPPGEHTLFLSQMPYIPLGDLRTAVAYPALPDDVGDEAIKAALEKVFLPHLVGRLHDEEDWVKVLSPGEQQRVAFARILLTRPQAVFMDEATSAVDEGLEFSLYSLIRTELPETILVSVSHRSTTDQHHTDLLELTGGGGWTLESLTGGPSLDKQS</sequence>
<dbReference type="SMART" id="SM00382">
    <property type="entry name" value="AAA"/>
    <property type="match status" value="1"/>
</dbReference>
<dbReference type="PANTHER" id="PTHR11384:SF59">
    <property type="entry name" value="LYSOSOMAL COBALAMIN TRANSPORTER ABCD4"/>
    <property type="match status" value="1"/>
</dbReference>
<dbReference type="CDD" id="cd03223">
    <property type="entry name" value="ABCD_peroxisomal_ALDP"/>
    <property type="match status" value="1"/>
</dbReference>
<dbReference type="Gene3D" id="3.40.50.300">
    <property type="entry name" value="P-loop containing nucleotide triphosphate hydrolases"/>
    <property type="match status" value="1"/>
</dbReference>
<accession>A0A243QBP4</accession>
<dbReference type="PANTHER" id="PTHR11384">
    <property type="entry name" value="ATP-BINDING CASSETTE, SUB-FAMILY D MEMBER"/>
    <property type="match status" value="1"/>
</dbReference>
<feature type="domain" description="ABC transporter" evidence="9">
    <location>
        <begin position="447"/>
        <end position="661"/>
    </location>
</feature>
<dbReference type="SUPFAM" id="SSF52540">
    <property type="entry name" value="P-loop containing nucleoside triphosphate hydrolases"/>
    <property type="match status" value="1"/>
</dbReference>
<gene>
    <name evidence="11" type="ORF">CA982_08755</name>
</gene>
<dbReference type="InterPro" id="IPR036640">
    <property type="entry name" value="ABC1_TM_sf"/>
</dbReference>
<organism evidence="11 12">
    <name type="scientific">Gordonia lacunae</name>
    <dbReference type="NCBI Taxonomy" id="417102"/>
    <lineage>
        <taxon>Bacteria</taxon>
        <taxon>Bacillati</taxon>
        <taxon>Actinomycetota</taxon>
        <taxon>Actinomycetes</taxon>
        <taxon>Mycobacteriales</taxon>
        <taxon>Gordoniaceae</taxon>
        <taxon>Gordonia</taxon>
    </lineage>
</organism>
<reference evidence="11 12" key="1">
    <citation type="submission" date="2017-05" db="EMBL/GenBank/DDBJ databases">
        <title>Biotechnological potential of actinobacteria isolated from South African environments.</title>
        <authorList>
            <person name="Le Roes-Hill M."/>
            <person name="Prins A."/>
            <person name="Durrell K.A."/>
        </authorList>
    </citation>
    <scope>NUCLEOTIDE SEQUENCE [LARGE SCALE GENOMIC DNA]</scope>
    <source>
        <strain evidence="11">BS2</strain>
    </source>
</reference>
<evidence type="ECO:0000256" key="5">
    <source>
        <dbReference type="ARBA" id="ARBA00022840"/>
    </source>
</evidence>
<dbReference type="PROSITE" id="PS00211">
    <property type="entry name" value="ABC_TRANSPORTER_1"/>
    <property type="match status" value="1"/>
</dbReference>
<keyword evidence="2" id="KW-0813">Transport</keyword>
<proteinExistence type="predicted"/>
<evidence type="ECO:0000256" key="3">
    <source>
        <dbReference type="ARBA" id="ARBA00022692"/>
    </source>
</evidence>
<protein>
    <submittedName>
        <fullName evidence="11">Multidrug ABC transporter ATP-binding protein</fullName>
    </submittedName>
</protein>
<keyword evidence="3 8" id="KW-0812">Transmembrane</keyword>
<dbReference type="InterPro" id="IPR027417">
    <property type="entry name" value="P-loop_NTPase"/>
</dbReference>
<dbReference type="SUPFAM" id="SSF90123">
    <property type="entry name" value="ABC transporter transmembrane region"/>
    <property type="match status" value="1"/>
</dbReference>
<comment type="caution">
    <text evidence="11">The sequence shown here is derived from an EMBL/GenBank/DDBJ whole genome shotgun (WGS) entry which is preliminary data.</text>
</comment>
<feature type="domain" description="ABC transmembrane type-1" evidence="10">
    <location>
        <begin position="271"/>
        <end position="414"/>
    </location>
</feature>
<evidence type="ECO:0000259" key="9">
    <source>
        <dbReference type="PROSITE" id="PS50893"/>
    </source>
</evidence>
<evidence type="ECO:0000256" key="1">
    <source>
        <dbReference type="ARBA" id="ARBA00004651"/>
    </source>
</evidence>
<keyword evidence="4" id="KW-0547">Nucleotide-binding</keyword>
<dbReference type="STRING" id="417102.CA982_08755"/>
<dbReference type="OrthoDB" id="9810134at2"/>
<evidence type="ECO:0000256" key="7">
    <source>
        <dbReference type="ARBA" id="ARBA00023136"/>
    </source>
</evidence>
<evidence type="ECO:0000256" key="4">
    <source>
        <dbReference type="ARBA" id="ARBA00022741"/>
    </source>
</evidence>
<dbReference type="InterPro" id="IPR017871">
    <property type="entry name" value="ABC_transporter-like_CS"/>
</dbReference>
<dbReference type="Pfam" id="PF06472">
    <property type="entry name" value="ABC_membrane_2"/>
    <property type="match status" value="2"/>
</dbReference>
<evidence type="ECO:0000256" key="8">
    <source>
        <dbReference type="SAM" id="Phobius"/>
    </source>
</evidence>
<feature type="transmembrane region" description="Helical" evidence="8">
    <location>
        <begin position="63"/>
        <end position="87"/>
    </location>
</feature>
<dbReference type="GO" id="GO:0005524">
    <property type="term" value="F:ATP binding"/>
    <property type="evidence" value="ECO:0007669"/>
    <property type="project" value="UniProtKB-KW"/>
</dbReference>
<dbReference type="InterPro" id="IPR003439">
    <property type="entry name" value="ABC_transporter-like_ATP-bd"/>
</dbReference>
<dbReference type="GO" id="GO:0016887">
    <property type="term" value="F:ATP hydrolysis activity"/>
    <property type="evidence" value="ECO:0007669"/>
    <property type="project" value="InterPro"/>
</dbReference>
<keyword evidence="5 11" id="KW-0067">ATP-binding</keyword>
<comment type="subcellular location">
    <subcellularLocation>
        <location evidence="1">Cell membrane</location>
        <topology evidence="1">Multi-pass membrane protein</topology>
    </subcellularLocation>
</comment>
<dbReference type="EMBL" id="NGFO01000008">
    <property type="protein sequence ID" value="OUC79161.1"/>
    <property type="molecule type" value="Genomic_DNA"/>
</dbReference>
<dbReference type="Pfam" id="PF00005">
    <property type="entry name" value="ABC_tran"/>
    <property type="match status" value="1"/>
</dbReference>
<dbReference type="Proteomes" id="UP000194632">
    <property type="component" value="Unassembled WGS sequence"/>
</dbReference>
<feature type="transmembrane region" description="Helical" evidence="8">
    <location>
        <begin position="271"/>
        <end position="294"/>
    </location>
</feature>
<feature type="transmembrane region" description="Helical" evidence="8">
    <location>
        <begin position="119"/>
        <end position="144"/>
    </location>
</feature>
<keyword evidence="12" id="KW-1185">Reference proteome</keyword>
<name>A0A243QBP4_9ACTN</name>
<keyword evidence="7 8" id="KW-0472">Membrane</keyword>